<dbReference type="RefSeq" id="WP_187016130.1">
    <property type="nucleotide sequence ID" value="NZ_JACOQI010000026.1"/>
</dbReference>
<dbReference type="EMBL" id="JACOQI010000026">
    <property type="protein sequence ID" value="MBC5771961.1"/>
    <property type="molecule type" value="Genomic_DNA"/>
</dbReference>
<evidence type="ECO:0000313" key="2">
    <source>
        <dbReference type="Proteomes" id="UP000620327"/>
    </source>
</evidence>
<gene>
    <name evidence="1" type="ORF">H8Z83_16845</name>
</gene>
<protein>
    <submittedName>
        <fullName evidence="1">Uncharacterized protein</fullName>
    </submittedName>
</protein>
<proteinExistence type="predicted"/>
<sequence length="215" mass="24070">MNMKDAFRFQNKLQTLMGTAQDILSSSRNITKVENTYLRKKVMPEAEDEVTVDQPTSEYSEQITCVAEFLLYLMTEKEKLGAAIYQAKATLDLQAGLDGEIGLNSTRQELAGLFRRMTEVRNSETLIPNGGTGFRFNNEGNQVSYRCDVKKVVTINFDRNKVRKMCADLSKKSDEISGQIDAAVVNTQVAYEAPFDVNDTFSDVFEAFAVKQATA</sequence>
<keyword evidence="2" id="KW-1185">Reference proteome</keyword>
<evidence type="ECO:0000313" key="1">
    <source>
        <dbReference type="EMBL" id="MBC5771961.1"/>
    </source>
</evidence>
<accession>A0A923ML78</accession>
<dbReference type="AlphaFoldDB" id="A0A923ML78"/>
<comment type="caution">
    <text evidence="1">The sequence shown here is derived from an EMBL/GenBank/DDBJ whole genome shotgun (WGS) entry which is preliminary data.</text>
</comment>
<name>A0A923ML78_9FIRM</name>
<organism evidence="1 2">
    <name type="scientific">Dysosmobacter segnis</name>
    <dbReference type="NCBI Taxonomy" id="2763042"/>
    <lineage>
        <taxon>Bacteria</taxon>
        <taxon>Bacillati</taxon>
        <taxon>Bacillota</taxon>
        <taxon>Clostridia</taxon>
        <taxon>Eubacteriales</taxon>
        <taxon>Oscillospiraceae</taxon>
        <taxon>Dysosmobacter</taxon>
    </lineage>
</organism>
<dbReference type="Proteomes" id="UP000620327">
    <property type="component" value="Unassembled WGS sequence"/>
</dbReference>
<reference evidence="1" key="1">
    <citation type="submission" date="2020-08" db="EMBL/GenBank/DDBJ databases">
        <title>Genome public.</title>
        <authorList>
            <person name="Liu C."/>
            <person name="Sun Q."/>
        </authorList>
    </citation>
    <scope>NUCLEOTIDE SEQUENCE</scope>
    <source>
        <strain evidence="1">BX15</strain>
    </source>
</reference>